<dbReference type="PANTHER" id="PTHR12983">
    <property type="entry name" value="RING FINGER 10 FAMILY MEMBER"/>
    <property type="match status" value="1"/>
</dbReference>
<evidence type="ECO:0000256" key="4">
    <source>
        <dbReference type="SAM" id="MobiDB-lite"/>
    </source>
</evidence>
<feature type="compositionally biased region" description="Polar residues" evidence="4">
    <location>
        <begin position="1"/>
        <end position="10"/>
    </location>
</feature>
<evidence type="ECO:0000256" key="2">
    <source>
        <dbReference type="ARBA" id="ARBA00022490"/>
    </source>
</evidence>
<organism evidence="5 6">
    <name type="scientific">Coccomyxa subellipsoidea</name>
    <dbReference type="NCBI Taxonomy" id="248742"/>
    <lineage>
        <taxon>Eukaryota</taxon>
        <taxon>Viridiplantae</taxon>
        <taxon>Chlorophyta</taxon>
        <taxon>core chlorophytes</taxon>
        <taxon>Trebouxiophyceae</taxon>
        <taxon>Trebouxiophyceae incertae sedis</taxon>
        <taxon>Coccomyxaceae</taxon>
        <taxon>Coccomyxa</taxon>
    </lineage>
</organism>
<proteinExistence type="predicted"/>
<feature type="region of interest" description="Disordered" evidence="4">
    <location>
        <begin position="162"/>
        <end position="185"/>
    </location>
</feature>
<dbReference type="Proteomes" id="UP001491310">
    <property type="component" value="Unassembled WGS sequence"/>
</dbReference>
<comment type="caution">
    <text evidence="5">The sequence shown here is derived from an EMBL/GenBank/DDBJ whole genome shotgun (WGS) entry which is preliminary data.</text>
</comment>
<reference evidence="5 6" key="1">
    <citation type="journal article" date="2024" name="Nat. Commun.">
        <title>Phylogenomics reveals the evolutionary origins of lichenization in chlorophyte algae.</title>
        <authorList>
            <person name="Puginier C."/>
            <person name="Libourel C."/>
            <person name="Otte J."/>
            <person name="Skaloud P."/>
            <person name="Haon M."/>
            <person name="Grisel S."/>
            <person name="Petersen M."/>
            <person name="Berrin J.G."/>
            <person name="Delaux P.M."/>
            <person name="Dal Grande F."/>
            <person name="Keller J."/>
        </authorList>
    </citation>
    <scope>NUCLEOTIDE SEQUENCE [LARGE SCALE GENOMIC DNA]</scope>
    <source>
        <strain evidence="5 6">SAG 216-7</strain>
    </source>
</reference>
<keyword evidence="3" id="KW-0175">Coiled coil</keyword>
<protein>
    <recommendedName>
        <fullName evidence="7">SP-RING-type domain-containing protein</fullName>
    </recommendedName>
</protein>
<feature type="region of interest" description="Disordered" evidence="4">
    <location>
        <begin position="321"/>
        <end position="377"/>
    </location>
</feature>
<dbReference type="SUPFAM" id="SSF57850">
    <property type="entry name" value="RING/U-box"/>
    <property type="match status" value="1"/>
</dbReference>
<evidence type="ECO:0000256" key="1">
    <source>
        <dbReference type="ARBA" id="ARBA00004496"/>
    </source>
</evidence>
<sequence length="891" mass="94369">MFAESSTYNGPKQLKEPSASQHQNSVHHGAEDLHRPDLNPQAPAFLPSNPGTMQDERKSLSIKHVVAPATRPQSGRRGRGGGHHGSSAPGARVAQDRDSNLSKALRGGRGGRTPGERVPVNHDTAGHRAPDAAVLGRSPSRSGFTSANHLLNFQYESRQNAYRGGGWAGRGRGGRKGGPRPQPYNRNKFLQANFRFLVSDAADLRRHEADADLMLDWEDIVQVDMLTTLPVQCPISLESSPVCPQITPCGHVFAFPSIMAHLITHGGDSLRKASPCPLCFQPIVARELRLVHIHQLKEPKVGDKVTFRLLRRPRHSIIPSEVGFVPAPEEESEADSPKVAGGQVSAPSSWKSNAGGALSKQGNPAEPKEQHKKAPSSHAATALYNKFAKFSAISGADALWKQAAEQLAMYAAQVTAEGGQDAAMEAPFIYAAIDALAARAMAWAERRQRMILDSHPEDYSLLSPGEAASAASAAVKEVTSAALHAAQQQHEQKAAEEARVQEEAAQRNALLREFPSLQPAAKPPQRAWGSSVAHVMAARAQAAEPAFSDDEFEGIDMEGVDSESRPRSPDVSPHEEYFFEADEEHGKAGAGKGLPIPGSLSSAKPVADMAGSANTGGILGSSPAEHPSFLTSGDYYFYQAADGQWLFLAALDVRILLAHHGGSYAALSPTVCATLLELDSITQTDVIRKKMKFLGHLPLTGAFQVAEIDLAQLLPPEALAPFAEELRGRERRRERKVQEEAKQAAREAARAAASAAGNAAPTAAELKAMPLPIASLAALAGGMSEEEALSSALAASLAPEGTQDGAPADGGAKEPPQGGVSFAKITALGYAATGPVLATAAGSRAGRDSSAVPGPAAQQQRLPVGCHPCSRQYRSPYAAVPWSFHTRAGRA</sequence>
<evidence type="ECO:0000313" key="6">
    <source>
        <dbReference type="Proteomes" id="UP001491310"/>
    </source>
</evidence>
<name>A0ABR2Z1X1_9CHLO</name>
<dbReference type="PANTHER" id="PTHR12983:SF9">
    <property type="entry name" value="E3 UBIQUITIN-PROTEIN LIGASE RNF10"/>
    <property type="match status" value="1"/>
</dbReference>
<dbReference type="EMBL" id="JALJOT010000001">
    <property type="protein sequence ID" value="KAK9917990.1"/>
    <property type="molecule type" value="Genomic_DNA"/>
</dbReference>
<evidence type="ECO:0008006" key="7">
    <source>
        <dbReference type="Google" id="ProtNLM"/>
    </source>
</evidence>
<accession>A0ABR2Z1X1</accession>
<feature type="region of interest" description="Disordered" evidence="4">
    <location>
        <begin position="791"/>
        <end position="819"/>
    </location>
</feature>
<keyword evidence="6" id="KW-1185">Reference proteome</keyword>
<gene>
    <name evidence="5" type="ORF">WJX75_000307</name>
</gene>
<evidence type="ECO:0000256" key="3">
    <source>
        <dbReference type="SAM" id="Coils"/>
    </source>
</evidence>
<feature type="region of interest" description="Disordered" evidence="4">
    <location>
        <begin position="1"/>
        <end position="141"/>
    </location>
</feature>
<feature type="coiled-coil region" evidence="3">
    <location>
        <begin position="483"/>
        <end position="513"/>
    </location>
</feature>
<dbReference type="InterPro" id="IPR013083">
    <property type="entry name" value="Znf_RING/FYVE/PHD"/>
</dbReference>
<evidence type="ECO:0000313" key="5">
    <source>
        <dbReference type="EMBL" id="KAK9917990.1"/>
    </source>
</evidence>
<feature type="compositionally biased region" description="Basic and acidic residues" evidence="4">
    <location>
        <begin position="28"/>
        <end position="37"/>
    </location>
</feature>
<dbReference type="Gene3D" id="3.30.40.10">
    <property type="entry name" value="Zinc/RING finger domain, C3HC4 (zinc finger)"/>
    <property type="match status" value="1"/>
</dbReference>
<keyword evidence="2" id="KW-0963">Cytoplasm</keyword>
<comment type="subcellular location">
    <subcellularLocation>
        <location evidence="1">Cytoplasm</location>
    </subcellularLocation>
</comment>
<dbReference type="InterPro" id="IPR039739">
    <property type="entry name" value="MAG2/RNF10"/>
</dbReference>